<dbReference type="Proteomes" id="UP000176944">
    <property type="component" value="Chromosome"/>
</dbReference>
<dbReference type="AlphaFoldDB" id="A0A1D9GAM0"/>
<evidence type="ECO:0000313" key="1">
    <source>
        <dbReference type="EMBL" id="AOY84696.2"/>
    </source>
</evidence>
<organism evidence="1">
    <name type="scientific">Moorena producens (strain JHB)</name>
    <dbReference type="NCBI Taxonomy" id="1454205"/>
    <lineage>
        <taxon>Bacteria</taxon>
        <taxon>Bacillati</taxon>
        <taxon>Cyanobacteriota</taxon>
        <taxon>Cyanophyceae</taxon>
        <taxon>Coleofasciculales</taxon>
        <taxon>Coleofasciculaceae</taxon>
        <taxon>Moorena</taxon>
    </lineage>
</organism>
<gene>
    <name evidence="1" type="ORF">BJP36_15230</name>
</gene>
<reference evidence="1" key="2">
    <citation type="submission" date="2022-10" db="EMBL/GenBank/DDBJ databases">
        <authorList>
            <person name="Ngo T.-E."/>
        </authorList>
    </citation>
    <scope>NUCLEOTIDE SEQUENCE</scope>
    <source>
        <strain evidence="1">JHB</strain>
    </source>
</reference>
<name>A0A1D9GAM0_MOOP1</name>
<dbReference type="EMBL" id="CP017708">
    <property type="protein sequence ID" value="AOY84696.2"/>
    <property type="molecule type" value="Genomic_DNA"/>
</dbReference>
<protein>
    <submittedName>
        <fullName evidence="1">Uncharacterized protein</fullName>
    </submittedName>
</protein>
<reference evidence="1" key="1">
    <citation type="journal article" date="2017" name="Proc. Natl. Acad. Sci. U.S.A.">
        <title>Comparative genomics uncovers the prolific and distinctive metabolic potential of the cyanobacterial genus Moorea.</title>
        <authorList>
            <person name="Leao T."/>
            <person name="Castelao G."/>
            <person name="Korobeynikov A."/>
            <person name="Monroe E.A."/>
            <person name="Podell S."/>
            <person name="Glukhov E."/>
            <person name="Allen E.E."/>
            <person name="Gerwick W.H."/>
            <person name="Gerwick L."/>
        </authorList>
    </citation>
    <scope>NUCLEOTIDE SEQUENCE</scope>
    <source>
        <strain evidence="1">JHB</strain>
    </source>
</reference>
<sequence length="127" mass="14643">MINWSNLDHLPTLHHIHNLPTLLPGDFDKIEKTGNHLESMLKTSAFQQAIETVEKLSLEEQEILLDTLLKRFHHQRRVILLQEINEIRKELAEGKVKFGSVDQFLEELDHENCLDTPIDTSVSAHSS</sequence>
<proteinExistence type="predicted"/>
<accession>A0A1D9GAM0</accession>